<dbReference type="PANTHER" id="PTHR13405:SF11">
    <property type="entry name" value="NUCLEAR PORE COMPLEX PROTEIN NUP133"/>
    <property type="match status" value="1"/>
</dbReference>
<accession>A0AAV0U569</accession>
<dbReference type="Gene3D" id="1.20.58.1380">
    <property type="match status" value="1"/>
</dbReference>
<comment type="caution">
    <text evidence="6">The sequence shown here is derived from an EMBL/GenBank/DDBJ whole genome shotgun (WGS) entry which is preliminary data.</text>
</comment>
<protein>
    <recommendedName>
        <fullName evidence="8">Nucleoporin Nup133/Nup155-like N-terminal domain-containing protein</fullName>
    </recommendedName>
</protein>
<keyword evidence="7" id="KW-1185">Reference proteome</keyword>
<evidence type="ECO:0000256" key="2">
    <source>
        <dbReference type="ARBA" id="ARBA00005569"/>
    </source>
</evidence>
<dbReference type="GO" id="GO:0031080">
    <property type="term" value="C:nuclear pore outer ring"/>
    <property type="evidence" value="ECO:0007669"/>
    <property type="project" value="TreeGrafter"/>
</dbReference>
<dbReference type="InterPro" id="IPR037624">
    <property type="entry name" value="Nup133-like"/>
</dbReference>
<feature type="compositionally biased region" description="Basic and acidic residues" evidence="5">
    <location>
        <begin position="1"/>
        <end position="16"/>
    </location>
</feature>
<evidence type="ECO:0000313" key="6">
    <source>
        <dbReference type="EMBL" id="CAI5731040.1"/>
    </source>
</evidence>
<evidence type="ECO:0000256" key="3">
    <source>
        <dbReference type="ARBA" id="ARBA00022448"/>
    </source>
</evidence>
<dbReference type="EMBL" id="CANTFL010001075">
    <property type="protein sequence ID" value="CAI5731040.1"/>
    <property type="molecule type" value="Genomic_DNA"/>
</dbReference>
<dbReference type="InterPro" id="IPR015943">
    <property type="entry name" value="WD40/YVTN_repeat-like_dom_sf"/>
</dbReference>
<dbReference type="GO" id="GO:0017056">
    <property type="term" value="F:structural constituent of nuclear pore"/>
    <property type="evidence" value="ECO:0007669"/>
    <property type="project" value="InterPro"/>
</dbReference>
<dbReference type="Proteomes" id="UP001162031">
    <property type="component" value="Unassembled WGS sequence"/>
</dbReference>
<evidence type="ECO:0008006" key="8">
    <source>
        <dbReference type="Google" id="ProtNLM"/>
    </source>
</evidence>
<comment type="subcellular location">
    <subcellularLocation>
        <location evidence="1">Nucleus</location>
    </subcellularLocation>
</comment>
<dbReference type="GO" id="GO:0000972">
    <property type="term" value="P:transcription-dependent tethering of RNA polymerase II gene DNA at nuclear periphery"/>
    <property type="evidence" value="ECO:0007669"/>
    <property type="project" value="TreeGrafter"/>
</dbReference>
<gene>
    <name evidence="6" type="ORF">HBR001_LOCUS5054</name>
</gene>
<proteinExistence type="inferred from homology"/>
<evidence type="ECO:0000313" key="7">
    <source>
        <dbReference type="Proteomes" id="UP001162031"/>
    </source>
</evidence>
<keyword evidence="4" id="KW-0539">Nucleus</keyword>
<reference evidence="6" key="1">
    <citation type="submission" date="2022-12" db="EMBL/GenBank/DDBJ databases">
        <authorList>
            <person name="Webb A."/>
        </authorList>
    </citation>
    <scope>NUCLEOTIDE SEQUENCE</scope>
    <source>
        <strain evidence="6">Hp1</strain>
    </source>
</reference>
<keyword evidence="3" id="KW-0813">Transport</keyword>
<name>A0AAV0U569_HYABA</name>
<evidence type="ECO:0000256" key="4">
    <source>
        <dbReference type="ARBA" id="ARBA00023242"/>
    </source>
</evidence>
<sequence>MFRARKFGEGPPKRVGDTGPLATDVSSAIKRQRLEYWDALYARRAGGGRDAADDTSSSLLLVDTRRSTVVEGGRLPQSVLDHVRNEWATQQLSPVDLRHYVRCCRASVPSARHRSGRQWIPFFVFSCRTKVLLWQQERHKVIALPLPRALALDDVACPFLFALYGQSLSLLVVTTSGLVLFWEDIELPYESLPLSIQIPLDSHERVSTHAQAAIVARDDRAGHDDEGQYGATGVLCWSNYGNVWEVAVEDRRIRVRAFEKQSAGLLAGLTKSVSQFFFSSTGSKAGAGRRELNVNQPITCLNVLSSSMDDVALMDSDGDEVDETSDVLVLYQDGMLARRSFSNADVLDCSCVSQWHFDASRVAMSYFSTNFPEAQLTKAHVVSIPYAHDACVGVLVAFVCSSSRSGTSATVKYALFHFSLETMSDTTLPTPEWVHMLDYEPAFDGQAELFAVESLSITRGALYLVWTQMQPVQFCTLILPQVGHTSVRSTAFPLQGTQGRLALAFGARADQSLFDNNAVKGSVLFLLIEESVKSPSGSVCMATASDMQRLERHATPLLSEASAERTRRRREANNDANELSRFEKTDLAVEDYVRLILTHFHDSPNSAVALRVSVRDVGYAAQAAVVVDLQILDAKSSSGLRWENGTPTNIDGQEKQSAACSVTPKLVRYQLEEKRNRHVALLEFLQRRCVSVWEFIENSPQLQCELTKNEEKLQAAIALCKLQASIVSSNSSDDVVPSGVERRLTGKFLVRAIEKTVKKRGYQTEQLRLAGYNSFDIFYSEVSKIAELFQYLSDEVQSLSTSVGESDPAYLCGLLESGCAMLSMLCTPVQGSAASFASTKSWTLAHEVRKVVVDQISRLSALSGYSQSEASERQIRWQHNDIFELTDQIRRLGIVLLDDYARCIPHALSEEADDLRAEEAYTKRATLNPLVYLATQTSCEESDIAVDFGTDGVITRKRADLFCQCVELCETYRYFEGMVYLVLIEDSENLSKLDCVLGKLPKSPASKRLESYCKKHEGFDDFIFRWYNGEVRNPWTRNNQKADASSRTVLAYLLAHSQLFAPALHKFMNERDHLRQYCWLTAISIERYDQAATFALQEAKREQRSLPKRKTMASIAKIAAFASPSLSHPDSVQEIDHELLRGKLQGLLLRLPLKVPIDPQPLSPEALVDACVASALSVETDDPVRTNLFLATLDALDTLATDPLTEKYKEMRVSVWRSCVAADGKLWDNIAAESAAGVNEENVEALMRQTLMYKAMKEYASRPEHPVGARTVSALTIEVIEELVGCEGDVDIARSVQTQQLLMKTLHLALQ</sequence>
<feature type="region of interest" description="Disordered" evidence="5">
    <location>
        <begin position="1"/>
        <end position="22"/>
    </location>
</feature>
<dbReference type="Gene3D" id="2.130.10.10">
    <property type="entry name" value="YVTN repeat-like/Quinoprotein amine dehydrogenase"/>
    <property type="match status" value="1"/>
</dbReference>
<dbReference type="SUPFAM" id="SSF117289">
    <property type="entry name" value="Nucleoporin domain"/>
    <property type="match status" value="1"/>
</dbReference>
<dbReference type="PANTHER" id="PTHR13405">
    <property type="entry name" value="NUCLEAR PORE COMPLEX PROTEIN NUP133"/>
    <property type="match status" value="1"/>
</dbReference>
<organism evidence="6 7">
    <name type="scientific">Hyaloperonospora brassicae</name>
    <name type="common">Brassica downy mildew</name>
    <name type="synonym">Peronospora brassicae</name>
    <dbReference type="NCBI Taxonomy" id="162125"/>
    <lineage>
        <taxon>Eukaryota</taxon>
        <taxon>Sar</taxon>
        <taxon>Stramenopiles</taxon>
        <taxon>Oomycota</taxon>
        <taxon>Peronosporomycetes</taxon>
        <taxon>Peronosporales</taxon>
        <taxon>Peronosporaceae</taxon>
        <taxon>Hyaloperonospora</taxon>
    </lineage>
</organism>
<dbReference type="GO" id="GO:0016973">
    <property type="term" value="P:poly(A)+ mRNA export from nucleus"/>
    <property type="evidence" value="ECO:0007669"/>
    <property type="project" value="TreeGrafter"/>
</dbReference>
<evidence type="ECO:0000256" key="5">
    <source>
        <dbReference type="SAM" id="MobiDB-lite"/>
    </source>
</evidence>
<dbReference type="GO" id="GO:0006606">
    <property type="term" value="P:protein import into nucleus"/>
    <property type="evidence" value="ECO:0007669"/>
    <property type="project" value="TreeGrafter"/>
</dbReference>
<evidence type="ECO:0000256" key="1">
    <source>
        <dbReference type="ARBA" id="ARBA00004123"/>
    </source>
</evidence>
<comment type="similarity">
    <text evidence="2">Belongs to the nucleoporin Nup133 family.</text>
</comment>